<accession>A0A6A6DER9</accession>
<dbReference type="InterPro" id="IPR056002">
    <property type="entry name" value="DUF7580"/>
</dbReference>
<dbReference type="Pfam" id="PF24476">
    <property type="entry name" value="DUF7580"/>
    <property type="match status" value="1"/>
</dbReference>
<organism evidence="2 3">
    <name type="scientific">Zopfia rhizophila CBS 207.26</name>
    <dbReference type="NCBI Taxonomy" id="1314779"/>
    <lineage>
        <taxon>Eukaryota</taxon>
        <taxon>Fungi</taxon>
        <taxon>Dikarya</taxon>
        <taxon>Ascomycota</taxon>
        <taxon>Pezizomycotina</taxon>
        <taxon>Dothideomycetes</taxon>
        <taxon>Dothideomycetes incertae sedis</taxon>
        <taxon>Zopfiaceae</taxon>
        <taxon>Zopfia</taxon>
    </lineage>
</organism>
<evidence type="ECO:0000259" key="1">
    <source>
        <dbReference type="Pfam" id="PF24476"/>
    </source>
</evidence>
<keyword evidence="3" id="KW-1185">Reference proteome</keyword>
<reference evidence="2" key="1">
    <citation type="journal article" date="2020" name="Stud. Mycol.">
        <title>101 Dothideomycetes genomes: a test case for predicting lifestyles and emergence of pathogens.</title>
        <authorList>
            <person name="Haridas S."/>
            <person name="Albert R."/>
            <person name="Binder M."/>
            <person name="Bloem J."/>
            <person name="Labutti K."/>
            <person name="Salamov A."/>
            <person name="Andreopoulos B."/>
            <person name="Baker S."/>
            <person name="Barry K."/>
            <person name="Bills G."/>
            <person name="Bluhm B."/>
            <person name="Cannon C."/>
            <person name="Castanera R."/>
            <person name="Culley D."/>
            <person name="Daum C."/>
            <person name="Ezra D."/>
            <person name="Gonzalez J."/>
            <person name="Henrissat B."/>
            <person name="Kuo A."/>
            <person name="Liang C."/>
            <person name="Lipzen A."/>
            <person name="Lutzoni F."/>
            <person name="Magnuson J."/>
            <person name="Mondo S."/>
            <person name="Nolan M."/>
            <person name="Ohm R."/>
            <person name="Pangilinan J."/>
            <person name="Park H.-J."/>
            <person name="Ramirez L."/>
            <person name="Alfaro M."/>
            <person name="Sun H."/>
            <person name="Tritt A."/>
            <person name="Yoshinaga Y."/>
            <person name="Zwiers L.-H."/>
            <person name="Turgeon B."/>
            <person name="Goodwin S."/>
            <person name="Spatafora J."/>
            <person name="Crous P."/>
            <person name="Grigoriev I."/>
        </authorList>
    </citation>
    <scope>NUCLEOTIDE SEQUENCE</scope>
    <source>
        <strain evidence="2">CBS 207.26</strain>
    </source>
</reference>
<dbReference type="EMBL" id="ML994699">
    <property type="protein sequence ID" value="KAF2176892.1"/>
    <property type="molecule type" value="Genomic_DNA"/>
</dbReference>
<gene>
    <name evidence="2" type="ORF">K469DRAFT_605562</name>
</gene>
<feature type="domain" description="DUF7580" evidence="1">
    <location>
        <begin position="198"/>
        <end position="567"/>
    </location>
</feature>
<dbReference type="OrthoDB" id="3565018at2759"/>
<dbReference type="AlphaFoldDB" id="A0A6A6DER9"/>
<evidence type="ECO:0000313" key="3">
    <source>
        <dbReference type="Proteomes" id="UP000800200"/>
    </source>
</evidence>
<evidence type="ECO:0000313" key="2">
    <source>
        <dbReference type="EMBL" id="KAF2176892.1"/>
    </source>
</evidence>
<dbReference type="PANTHER" id="PTHR35186">
    <property type="entry name" value="ANK_REP_REGION DOMAIN-CONTAINING PROTEIN"/>
    <property type="match status" value="1"/>
</dbReference>
<sequence length="571" mass="65179">MVTGVETAGLVLGSIPLILAGLEFYANGIAVTKRYWRYREEFKSLIVELRTEHTMCVNSINMLLIGVVKQKDMAEFLVDPCGVRWKEEKFDRKLKQRLGTTYESYIETITQLHSTAKAFKQRLNLDASGKPQFTEERAFKEHYKRLKFSLNKANYSDLMSKFRQANSSLHRMTTQTISLETLQSSCKSDRQAIRKFNVINDRAQGFYSALCSGWKCQCHANHSVSLRLESRMEDVASDDDDNSDEDPMRDPFHVVFRYSNHRSKSPSSPTSVTRPWSWEEADVQITIKSQSPTTAVAPHKGCGKSVRFASRAKKAVKAALDPNPNLQPIQDLCAAISTLQRPQRDVCFSLLATEYAKQKYGILIYPLKEAPSDTDSWSISSLRSVLEESGFARRDRLQLAVTLASSVLQLHETPWLDENWGKDNIFFIKRSDKTMYAHPFVSRHFNLSNQPSTKSIPASMSRIIRNQTLYALGISLIELWYGKPLSELHRPDDGPQGTGDPRIDLMTEWNTADRLVDELYSEAGAKYSDAVRRCIRCDFDRRSSCLEDTTFQRDVYQGVVAPLKENFDFLY</sequence>
<dbReference type="PANTHER" id="PTHR35186:SF4">
    <property type="entry name" value="PRION-INHIBITION AND PROPAGATION HELO DOMAIN-CONTAINING PROTEIN"/>
    <property type="match status" value="1"/>
</dbReference>
<protein>
    <recommendedName>
        <fullName evidence="1">DUF7580 domain-containing protein</fullName>
    </recommendedName>
</protein>
<dbReference type="Proteomes" id="UP000800200">
    <property type="component" value="Unassembled WGS sequence"/>
</dbReference>
<name>A0A6A6DER9_9PEZI</name>
<proteinExistence type="predicted"/>